<proteinExistence type="predicted"/>
<keyword evidence="4" id="KW-0408">Iron</keyword>
<feature type="non-terminal residue" evidence="6">
    <location>
        <position position="192"/>
    </location>
</feature>
<dbReference type="GO" id="GO:0051539">
    <property type="term" value="F:4 iron, 4 sulfur cluster binding"/>
    <property type="evidence" value="ECO:0007669"/>
    <property type="project" value="UniProtKB-KW"/>
</dbReference>
<dbReference type="Pfam" id="PF12831">
    <property type="entry name" value="FAD_oxidored"/>
    <property type="match status" value="1"/>
</dbReference>
<evidence type="ECO:0000313" key="6">
    <source>
        <dbReference type="EMBL" id="GAI30398.1"/>
    </source>
</evidence>
<evidence type="ECO:0000256" key="1">
    <source>
        <dbReference type="ARBA" id="ARBA00022485"/>
    </source>
</evidence>
<evidence type="ECO:0000256" key="3">
    <source>
        <dbReference type="ARBA" id="ARBA00023002"/>
    </source>
</evidence>
<organism evidence="6">
    <name type="scientific">marine sediment metagenome</name>
    <dbReference type="NCBI Taxonomy" id="412755"/>
    <lineage>
        <taxon>unclassified sequences</taxon>
        <taxon>metagenomes</taxon>
        <taxon>ecological metagenomes</taxon>
    </lineage>
</organism>
<evidence type="ECO:0000256" key="5">
    <source>
        <dbReference type="ARBA" id="ARBA00023014"/>
    </source>
</evidence>
<dbReference type="InterPro" id="IPR039650">
    <property type="entry name" value="HdrA-like"/>
</dbReference>
<protein>
    <recommendedName>
        <fullName evidence="7">FAD-dependent oxidoreductase 2 FAD binding domain-containing protein</fullName>
    </recommendedName>
</protein>
<evidence type="ECO:0000256" key="4">
    <source>
        <dbReference type="ARBA" id="ARBA00023004"/>
    </source>
</evidence>
<dbReference type="SUPFAM" id="SSF51905">
    <property type="entry name" value="FAD/NAD(P)-binding domain"/>
    <property type="match status" value="1"/>
</dbReference>
<evidence type="ECO:0000256" key="2">
    <source>
        <dbReference type="ARBA" id="ARBA00022723"/>
    </source>
</evidence>
<dbReference type="Gene3D" id="3.50.50.60">
    <property type="entry name" value="FAD/NAD(P)-binding domain"/>
    <property type="match status" value="1"/>
</dbReference>
<dbReference type="AlphaFoldDB" id="X1MGJ8"/>
<evidence type="ECO:0008006" key="7">
    <source>
        <dbReference type="Google" id="ProtNLM"/>
    </source>
</evidence>
<reference evidence="6" key="1">
    <citation type="journal article" date="2014" name="Front. Microbiol.">
        <title>High frequency of phylogenetically diverse reductive dehalogenase-homologous genes in deep subseafloor sedimentary metagenomes.</title>
        <authorList>
            <person name="Kawai M."/>
            <person name="Futagami T."/>
            <person name="Toyoda A."/>
            <person name="Takaki Y."/>
            <person name="Nishi S."/>
            <person name="Hori S."/>
            <person name="Arai W."/>
            <person name="Tsubouchi T."/>
            <person name="Morono Y."/>
            <person name="Uchiyama I."/>
            <person name="Ito T."/>
            <person name="Fujiyama A."/>
            <person name="Inagaki F."/>
            <person name="Takami H."/>
        </authorList>
    </citation>
    <scope>NUCLEOTIDE SEQUENCE</scope>
    <source>
        <strain evidence="6">Expedition CK06-06</strain>
    </source>
</reference>
<dbReference type="PANTHER" id="PTHR43498:SF1">
    <property type="entry name" value="COB--COM HETERODISULFIDE REDUCTASE IRON-SULFUR SUBUNIT A"/>
    <property type="match status" value="1"/>
</dbReference>
<dbReference type="EMBL" id="BARV01016739">
    <property type="protein sequence ID" value="GAI30398.1"/>
    <property type="molecule type" value="Genomic_DNA"/>
</dbReference>
<keyword evidence="3" id="KW-0560">Oxidoreductase</keyword>
<dbReference type="GO" id="GO:0046872">
    <property type="term" value="F:metal ion binding"/>
    <property type="evidence" value="ECO:0007669"/>
    <property type="project" value="UniProtKB-KW"/>
</dbReference>
<accession>X1MGJ8</accession>
<dbReference type="InterPro" id="IPR036188">
    <property type="entry name" value="FAD/NAD-bd_sf"/>
</dbReference>
<name>X1MGJ8_9ZZZZ</name>
<comment type="caution">
    <text evidence="6">The sequence shown here is derived from an EMBL/GenBank/DDBJ whole genome shotgun (WGS) entry which is preliminary data.</text>
</comment>
<keyword evidence="5" id="KW-0411">Iron-sulfur</keyword>
<keyword evidence="2" id="KW-0479">Metal-binding</keyword>
<dbReference type="GO" id="GO:0016491">
    <property type="term" value="F:oxidoreductase activity"/>
    <property type="evidence" value="ECO:0007669"/>
    <property type="project" value="UniProtKB-KW"/>
</dbReference>
<gene>
    <name evidence="6" type="ORF">S06H3_28653</name>
</gene>
<dbReference type="PANTHER" id="PTHR43498">
    <property type="entry name" value="FERREDOXIN:COB-COM HETERODISULFIDE REDUCTASE SUBUNIT A"/>
    <property type="match status" value="1"/>
</dbReference>
<sequence length="192" mass="20548">MAEDMDFVREPERRIPVYKRVGVLVCGSGSAGLAAAVCAARNGADTLIVERNSYLGGQSTAAFQNWFGGPTDILTGFSKEFATRLDERGGAKLLERYKTQTAATGIQPLTYHISIEPEEWKYLAADMVAEAGAKVITNTMVVDTIVENQEVKGVIIENKSGRQAILSDVVVDASGDADITARAGAPIDKLPK</sequence>
<keyword evidence="1" id="KW-0004">4Fe-4S</keyword>